<proteinExistence type="predicted"/>
<dbReference type="Pfam" id="PF23980">
    <property type="entry name" value="Phage_tail_tube_init"/>
    <property type="match status" value="1"/>
</dbReference>
<gene>
    <name evidence="1" type="ORF">UFOVP326_6</name>
</gene>
<dbReference type="EMBL" id="LR796340">
    <property type="protein sequence ID" value="CAB4137133.1"/>
    <property type="molecule type" value="Genomic_DNA"/>
</dbReference>
<reference evidence="1" key="1">
    <citation type="submission" date="2020-04" db="EMBL/GenBank/DDBJ databases">
        <authorList>
            <person name="Chiriac C."/>
            <person name="Salcher M."/>
            <person name="Ghai R."/>
            <person name="Kavagutti S V."/>
        </authorList>
    </citation>
    <scope>NUCLEOTIDE SEQUENCE</scope>
</reference>
<organism evidence="1">
    <name type="scientific">uncultured Caudovirales phage</name>
    <dbReference type="NCBI Taxonomy" id="2100421"/>
    <lineage>
        <taxon>Viruses</taxon>
        <taxon>Duplodnaviria</taxon>
        <taxon>Heunggongvirae</taxon>
        <taxon>Uroviricota</taxon>
        <taxon>Caudoviricetes</taxon>
        <taxon>Peduoviridae</taxon>
        <taxon>Maltschvirus</taxon>
        <taxon>Maltschvirus maltsch</taxon>
    </lineage>
</organism>
<evidence type="ECO:0000313" key="1">
    <source>
        <dbReference type="EMBL" id="CAB4137133.1"/>
    </source>
</evidence>
<name>A0A6J5LVL2_9CAUD</name>
<accession>A0A6J5LVL2</accession>
<dbReference type="InterPro" id="IPR056958">
    <property type="entry name" value="Phage_tail_tube_init_put"/>
</dbReference>
<protein>
    <submittedName>
        <fullName evidence="1">Uncharacterized protein</fullName>
    </submittedName>
</protein>
<sequence length="379" mass="40435">MPAPTSQRDRPIAFVLDGQGGMQTAALAIRPEDLSRTDASRIQVIQTLGGAFADAWGPGVPSITISGHTGWRSYGEAADGEARFKALRAVAYDGWHERRATAIRAGSDPDEVRLTFADALDDFAVEVAPLSFNLRRSRSRPLLMSYQISMAVLSDQPGARGQRGGLGGTWLDGQLRALGLDSLADSINTIQGYLDGGLDWIDRNIQAPLRSFMGWTNNLYRTVLGAARYVDRYSASLMGVASLATQSGVNIFRSIGAIVGLPTYARQRAMEVAAAYTNVFCVLRRALRSILPYDDYYTLYGASNCSSTSGGRAISPYAASGVNTWAAVYPPGASLPVTVTPRAQAAMAQVAAVDPVVQPMSLGSIAQTVRDMAAGVSMR</sequence>